<dbReference type="InterPro" id="IPR001610">
    <property type="entry name" value="PAC"/>
</dbReference>
<evidence type="ECO:0000259" key="3">
    <source>
        <dbReference type="PROSITE" id="PS50112"/>
    </source>
</evidence>
<dbReference type="Pfam" id="PF00990">
    <property type="entry name" value="GGDEF"/>
    <property type="match status" value="1"/>
</dbReference>
<evidence type="ECO:0000259" key="5">
    <source>
        <dbReference type="PROSITE" id="PS50883"/>
    </source>
</evidence>
<keyword evidence="8" id="KW-1185">Reference proteome</keyword>
<dbReference type="SUPFAM" id="SSF55785">
    <property type="entry name" value="PYP-like sensor domain (PAS domain)"/>
    <property type="match status" value="2"/>
</dbReference>
<evidence type="ECO:0000313" key="7">
    <source>
        <dbReference type="EMBL" id="SFN94556.1"/>
    </source>
</evidence>
<dbReference type="PANTHER" id="PTHR44757">
    <property type="entry name" value="DIGUANYLATE CYCLASE DGCP"/>
    <property type="match status" value="1"/>
</dbReference>
<dbReference type="SUPFAM" id="SSF52172">
    <property type="entry name" value="CheY-like"/>
    <property type="match status" value="2"/>
</dbReference>
<feature type="domain" description="Response regulatory" evidence="2">
    <location>
        <begin position="830"/>
        <end position="945"/>
    </location>
</feature>
<dbReference type="NCBIfam" id="TIGR00254">
    <property type="entry name" value="GGDEF"/>
    <property type="match status" value="1"/>
</dbReference>
<dbReference type="InterPro" id="IPR000160">
    <property type="entry name" value="GGDEF_dom"/>
</dbReference>
<dbReference type="Pfam" id="PF00072">
    <property type="entry name" value="Response_reg"/>
    <property type="match status" value="2"/>
</dbReference>
<dbReference type="InterPro" id="IPR011006">
    <property type="entry name" value="CheY-like_superfamily"/>
</dbReference>
<evidence type="ECO:0000256" key="1">
    <source>
        <dbReference type="PROSITE-ProRule" id="PRU00169"/>
    </source>
</evidence>
<reference evidence="8" key="1">
    <citation type="submission" date="2016-10" db="EMBL/GenBank/DDBJ databases">
        <authorList>
            <person name="Varghese N."/>
            <person name="Submissions S."/>
        </authorList>
    </citation>
    <scope>NUCLEOTIDE SEQUENCE [LARGE SCALE GENOMIC DNA]</scope>
    <source>
        <strain evidence="8">DSM 6150</strain>
    </source>
</reference>
<dbReference type="InterPro" id="IPR000014">
    <property type="entry name" value="PAS"/>
</dbReference>
<dbReference type="RefSeq" id="WP_091197463.1">
    <property type="nucleotide sequence ID" value="NZ_FOVE01000023.1"/>
</dbReference>
<dbReference type="SUPFAM" id="SSF55073">
    <property type="entry name" value="Nucleotide cyclase"/>
    <property type="match status" value="1"/>
</dbReference>
<feature type="domain" description="GGDEF" evidence="6">
    <location>
        <begin position="419"/>
        <end position="552"/>
    </location>
</feature>
<dbReference type="PROSITE" id="PS50887">
    <property type="entry name" value="GGDEF"/>
    <property type="match status" value="1"/>
</dbReference>
<dbReference type="PROSITE" id="PS50113">
    <property type="entry name" value="PAC"/>
    <property type="match status" value="2"/>
</dbReference>
<dbReference type="InterPro" id="IPR052155">
    <property type="entry name" value="Biofilm_reg_signaling"/>
</dbReference>
<dbReference type="InterPro" id="IPR035919">
    <property type="entry name" value="EAL_sf"/>
</dbReference>
<dbReference type="SMART" id="SM00448">
    <property type="entry name" value="REC"/>
    <property type="match status" value="2"/>
</dbReference>
<dbReference type="SUPFAM" id="SSF141868">
    <property type="entry name" value="EAL domain-like"/>
    <property type="match status" value="1"/>
</dbReference>
<dbReference type="InterPro" id="IPR013655">
    <property type="entry name" value="PAS_fold_3"/>
</dbReference>
<dbReference type="CDD" id="cd00130">
    <property type="entry name" value="PAS"/>
    <property type="match status" value="2"/>
</dbReference>
<dbReference type="Pfam" id="PF08447">
    <property type="entry name" value="PAS_3"/>
    <property type="match status" value="1"/>
</dbReference>
<dbReference type="SMART" id="SM00052">
    <property type="entry name" value="EAL"/>
    <property type="match status" value="1"/>
</dbReference>
<dbReference type="SMART" id="SM00086">
    <property type="entry name" value="PAC"/>
    <property type="match status" value="2"/>
</dbReference>
<dbReference type="SMART" id="SM00091">
    <property type="entry name" value="PAS"/>
    <property type="match status" value="2"/>
</dbReference>
<feature type="modified residue" description="4-aspartylphosphate" evidence="1">
    <location>
        <position position="54"/>
    </location>
</feature>
<dbReference type="OrthoDB" id="9813903at2"/>
<evidence type="ECO:0000259" key="4">
    <source>
        <dbReference type="PROSITE" id="PS50113"/>
    </source>
</evidence>
<dbReference type="SMART" id="SM00267">
    <property type="entry name" value="GGDEF"/>
    <property type="match status" value="1"/>
</dbReference>
<dbReference type="FunFam" id="3.20.20.450:FF:000001">
    <property type="entry name" value="Cyclic di-GMP phosphodiesterase yahA"/>
    <property type="match status" value="1"/>
</dbReference>
<dbReference type="PANTHER" id="PTHR44757:SF2">
    <property type="entry name" value="BIOFILM ARCHITECTURE MAINTENANCE PROTEIN MBAA"/>
    <property type="match status" value="1"/>
</dbReference>
<gene>
    <name evidence="7" type="ORF">SAMN05660284_02580</name>
</gene>
<dbReference type="InterPro" id="IPR000700">
    <property type="entry name" value="PAS-assoc_C"/>
</dbReference>
<dbReference type="CDD" id="cd00156">
    <property type="entry name" value="REC"/>
    <property type="match status" value="1"/>
</dbReference>
<dbReference type="GO" id="GO:0000160">
    <property type="term" value="P:phosphorelay signal transduction system"/>
    <property type="evidence" value="ECO:0007669"/>
    <property type="project" value="InterPro"/>
</dbReference>
<dbReference type="AlphaFoldDB" id="A0A1I5D605"/>
<dbReference type="InterPro" id="IPR035965">
    <property type="entry name" value="PAS-like_dom_sf"/>
</dbReference>
<evidence type="ECO:0000313" key="8">
    <source>
        <dbReference type="Proteomes" id="UP000242869"/>
    </source>
</evidence>
<accession>A0A1I5D605</accession>
<dbReference type="PROSITE" id="PS50110">
    <property type="entry name" value="RESPONSE_REGULATORY"/>
    <property type="match status" value="2"/>
</dbReference>
<name>A0A1I5D605_9NEIS</name>
<evidence type="ECO:0000259" key="6">
    <source>
        <dbReference type="PROSITE" id="PS50887"/>
    </source>
</evidence>
<dbReference type="Proteomes" id="UP000242869">
    <property type="component" value="Unassembled WGS sequence"/>
</dbReference>
<dbReference type="PROSITE" id="PS50883">
    <property type="entry name" value="EAL"/>
    <property type="match status" value="1"/>
</dbReference>
<protein>
    <submittedName>
        <fullName evidence="7">Response regulator receiver modulated diguanylate cyclase/phosphodiesterase with PAS/PAC sensor(S)</fullName>
    </submittedName>
</protein>
<feature type="domain" description="PAC" evidence="4">
    <location>
        <begin position="335"/>
        <end position="387"/>
    </location>
</feature>
<dbReference type="NCBIfam" id="TIGR00229">
    <property type="entry name" value="sensory_box"/>
    <property type="match status" value="2"/>
</dbReference>
<dbReference type="CDD" id="cd01948">
    <property type="entry name" value="EAL"/>
    <property type="match status" value="1"/>
</dbReference>
<dbReference type="EMBL" id="FOVE01000023">
    <property type="protein sequence ID" value="SFN94556.1"/>
    <property type="molecule type" value="Genomic_DNA"/>
</dbReference>
<feature type="domain" description="PAC" evidence="4">
    <location>
        <begin position="213"/>
        <end position="265"/>
    </location>
</feature>
<dbReference type="Pfam" id="PF00563">
    <property type="entry name" value="EAL"/>
    <property type="match status" value="1"/>
</dbReference>
<dbReference type="CDD" id="cd01949">
    <property type="entry name" value="GGDEF"/>
    <property type="match status" value="1"/>
</dbReference>
<dbReference type="CDD" id="cd17569">
    <property type="entry name" value="REC_HupR-like"/>
    <property type="match status" value="1"/>
</dbReference>
<dbReference type="Gene3D" id="3.30.450.20">
    <property type="entry name" value="PAS domain"/>
    <property type="match status" value="2"/>
</dbReference>
<evidence type="ECO:0000259" key="2">
    <source>
        <dbReference type="PROSITE" id="PS50110"/>
    </source>
</evidence>
<organism evidence="7 8">
    <name type="scientific">Formivibrio citricus</name>
    <dbReference type="NCBI Taxonomy" id="83765"/>
    <lineage>
        <taxon>Bacteria</taxon>
        <taxon>Pseudomonadati</taxon>
        <taxon>Pseudomonadota</taxon>
        <taxon>Betaproteobacteria</taxon>
        <taxon>Neisseriales</taxon>
        <taxon>Chitinibacteraceae</taxon>
        <taxon>Formivibrio</taxon>
    </lineage>
</organism>
<dbReference type="Gene3D" id="3.30.70.270">
    <property type="match status" value="1"/>
</dbReference>
<feature type="modified residue" description="4-aspartylphosphate" evidence="1">
    <location>
        <position position="879"/>
    </location>
</feature>
<feature type="domain" description="EAL" evidence="5">
    <location>
        <begin position="561"/>
        <end position="815"/>
    </location>
</feature>
<proteinExistence type="predicted"/>
<dbReference type="Gene3D" id="3.40.50.2300">
    <property type="match status" value="2"/>
</dbReference>
<dbReference type="STRING" id="83765.SAMN05660284_02580"/>
<keyword evidence="1" id="KW-0597">Phosphoprotein</keyword>
<dbReference type="Pfam" id="PF13426">
    <property type="entry name" value="PAS_9"/>
    <property type="match status" value="1"/>
</dbReference>
<sequence length="961" mass="107768">MLNLLYIEDDPADFLLVSRHLQRQNMQANMVRVDDWSSLLSALGEMRWDAILADYKVPGLDFQDTLGLLANRLPDTPIILVSGSVGEEVAVELLKRGVWDFVIKDRLARLCPALERCFSDREQRLARQAAERALRESEERFRLIAASISEVIWMADIDLRQVFYASPAFENVWQQPCSALYENPRIFSESIHPDDRKRALDIVLSAHKAGGAFDLEYRIVRPDGSVRWIRDRGQQASFPSMSVSCYVGVAQDVTERHWAEEKLRQAATVFESTRDGVIIAALDGSILAVNKAFTEITGYSEAEALGRNPRMLQSDRQGPEFYQAIWSSLRQNGQWQGELWDRRKSGESFPAWMTISAVCDAQDNVTHYVGVFSDITQLKRSEERLAHLAHYDPLTDLPNRVLLQLRLAHAMERAQRLGCRVAVMFIDLDRFNTVNDSLGHLAGDQLLIDVARRLSAQLKGEATLGRFGGDEFLLLLDIDELDAAATTAQKQLDALAAPFLLSGNNEVYLGASIGISIFPNDGTKAADLLRDADAAMYRAKELGRNRFCFYTAAMNAEALAQLELEAGLRRALERNEFALHYQPKVNLRTGQIIGAEALIRWQRPGSGLEMPGRFVTLAERTGLIVPMGSWVIDEACRQLRCWRDAGWLDLRLAVNVSERQFYSGDLQRIVSDALARNGVPPACLELEVTESMLMEDPQQTIAILQSLKRIGVKLSLDDFGTGYSGFAYLSRFPIDALKIDQSFVRDIVTEPESALIAVSIIELAHRMGLKVVAEGVETEAQLGYLQMHDCDEMQGYFFAKPVPAESFLDFMIAGKTLSLTRLPPLAAEHTLLLVDDEPNILSALSRLLRREGYHILTAGSGREGLELLATHPVQVILSDQRMPEMAGTEFLHRVKELHPDTVRIVLSGYADLESVTLAVNEGAIYKFLYKPWDDALLQEHIRDAFLYYEAVIKPRAGRIKG</sequence>
<feature type="domain" description="Response regulatory" evidence="2">
    <location>
        <begin position="3"/>
        <end position="119"/>
    </location>
</feature>
<dbReference type="Gene3D" id="3.20.20.450">
    <property type="entry name" value="EAL domain"/>
    <property type="match status" value="1"/>
</dbReference>
<dbReference type="InterPro" id="IPR001789">
    <property type="entry name" value="Sig_transdc_resp-reg_receiver"/>
</dbReference>
<feature type="domain" description="PAS" evidence="3">
    <location>
        <begin position="262"/>
        <end position="308"/>
    </location>
</feature>
<dbReference type="PROSITE" id="PS50112">
    <property type="entry name" value="PAS"/>
    <property type="match status" value="1"/>
</dbReference>
<dbReference type="InterPro" id="IPR001633">
    <property type="entry name" value="EAL_dom"/>
</dbReference>
<dbReference type="InterPro" id="IPR043128">
    <property type="entry name" value="Rev_trsase/Diguanyl_cyclase"/>
</dbReference>
<dbReference type="InterPro" id="IPR029787">
    <property type="entry name" value="Nucleotide_cyclase"/>
</dbReference>